<comment type="caution">
    <text evidence="2">The sequence shown here is derived from an EMBL/GenBank/DDBJ whole genome shotgun (WGS) entry which is preliminary data.</text>
</comment>
<gene>
    <name evidence="2" type="ORF">CS022_23755</name>
</gene>
<dbReference type="RefSeq" id="WP_129124330.1">
    <property type="nucleotide sequence ID" value="NZ_PEIB01000054.1"/>
</dbReference>
<evidence type="ECO:0000313" key="3">
    <source>
        <dbReference type="Proteomes" id="UP000290287"/>
    </source>
</evidence>
<sequence>MNIKSSLKKALATSTLIISPFAFGSLSIDAPNYAKSNSSSHSEIGKVRESRAADSWAFLENTTVTANINDNTSVTLGTNNVQLSSGDITLAFNPQELHCTSGFNVSFTLGDNIATSASPNCDQLINAEVKDSFSHNFDLPRFGPPAIPVDPWGYIQVSVSAGPTASLGVNWSAGLTFDYSHFDTDVQALSHGDTARPITVYGTLKPWSKAGLDASASFTAGWWIFRFAEGGITAKLTLLDTGIDSKLEAGIGKKWNDNDEEWKVHGFARASAKAWLNTGSGTIDVNAKIMKRVQVWIFVFEHVFWQGSRNIVRWPSLYDYSQAWDTGYQYSNWSL</sequence>
<name>A0A4Q0YGS5_9GAMM</name>
<dbReference type="EMBL" id="PEIB01000054">
    <property type="protein sequence ID" value="RXJ69493.1"/>
    <property type="molecule type" value="Genomic_DNA"/>
</dbReference>
<feature type="chain" id="PRO_5020537565" evidence="1">
    <location>
        <begin position="25"/>
        <end position="335"/>
    </location>
</feature>
<reference evidence="2 3" key="1">
    <citation type="submission" date="2017-10" db="EMBL/GenBank/DDBJ databases">
        <title>Nyctiphanis sp. nov., isolated from the stomach of the euphausiid Nyctiphanes simplex (Hansen, 1911) in the Gulf of California.</title>
        <authorList>
            <person name="Gomez-Gil B."/>
            <person name="Aguilar-Mendez M."/>
            <person name="Lopez-Cortes A."/>
            <person name="Gomez-Gutierrez J."/>
            <person name="Roque A."/>
            <person name="Lang E."/>
            <person name="Gonzalez-Castillo A."/>
        </authorList>
    </citation>
    <scope>NUCLEOTIDE SEQUENCE [LARGE SCALE GENOMIC DNA]</scope>
    <source>
        <strain evidence="2 3">CAIM 600</strain>
    </source>
</reference>
<keyword evidence="3" id="KW-1185">Reference proteome</keyword>
<dbReference type="OrthoDB" id="6283629at2"/>
<keyword evidence="1" id="KW-0732">Signal</keyword>
<evidence type="ECO:0000256" key="1">
    <source>
        <dbReference type="SAM" id="SignalP"/>
    </source>
</evidence>
<dbReference type="AlphaFoldDB" id="A0A4Q0YGS5"/>
<accession>A0A4Q0YGS5</accession>
<dbReference type="Proteomes" id="UP000290287">
    <property type="component" value="Unassembled WGS sequence"/>
</dbReference>
<feature type="signal peptide" evidence="1">
    <location>
        <begin position="1"/>
        <end position="24"/>
    </location>
</feature>
<organism evidence="2 3">
    <name type="scientific">Veronia nyctiphanis</name>
    <dbReference type="NCBI Taxonomy" id="1278244"/>
    <lineage>
        <taxon>Bacteria</taxon>
        <taxon>Pseudomonadati</taxon>
        <taxon>Pseudomonadota</taxon>
        <taxon>Gammaproteobacteria</taxon>
        <taxon>Vibrionales</taxon>
        <taxon>Vibrionaceae</taxon>
        <taxon>Veronia</taxon>
    </lineage>
</organism>
<protein>
    <submittedName>
        <fullName evidence="2">Uncharacterized protein</fullName>
    </submittedName>
</protein>
<evidence type="ECO:0000313" key="2">
    <source>
        <dbReference type="EMBL" id="RXJ69493.1"/>
    </source>
</evidence>
<proteinExistence type="predicted"/>